<organism>
    <name type="scientific">Serpula lacrymans var. lacrymans (strain S7.9)</name>
    <name type="common">Dry rot fungus</name>
    <dbReference type="NCBI Taxonomy" id="578457"/>
    <lineage>
        <taxon>Eukaryota</taxon>
        <taxon>Fungi</taxon>
        <taxon>Dikarya</taxon>
        <taxon>Basidiomycota</taxon>
        <taxon>Agaricomycotina</taxon>
        <taxon>Agaricomycetes</taxon>
        <taxon>Agaricomycetidae</taxon>
        <taxon>Boletales</taxon>
        <taxon>Coniophorineae</taxon>
        <taxon>Serpulaceae</taxon>
        <taxon>Serpula</taxon>
    </lineage>
</organism>
<dbReference type="KEGG" id="sla:SERLADRAFT_471200"/>
<dbReference type="AlphaFoldDB" id="F8P0V1"/>
<evidence type="ECO:0000313" key="1">
    <source>
        <dbReference type="EMBL" id="EGO22785.1"/>
    </source>
</evidence>
<reference evidence="1" key="1">
    <citation type="submission" date="2011-04" db="EMBL/GenBank/DDBJ databases">
        <title>Evolution of plant cell wall degrading machinery underlies the functional diversity of forest fungi.</title>
        <authorList>
            <consortium name="US DOE Joint Genome Institute (JGI-PGF)"/>
            <person name="Eastwood D.C."/>
            <person name="Floudas D."/>
            <person name="Binder M."/>
            <person name="Majcherczyk A."/>
            <person name="Schneider P."/>
            <person name="Aerts A."/>
            <person name="Asiegbu F.O."/>
            <person name="Baker S.E."/>
            <person name="Barry K."/>
            <person name="Bendiksby M."/>
            <person name="Blumentritt M."/>
            <person name="Coutinho P.M."/>
            <person name="Cullen D."/>
            <person name="Cullen D."/>
            <person name="Gathman A."/>
            <person name="Goodell B."/>
            <person name="Henrissat B."/>
            <person name="Ihrmark K."/>
            <person name="Kauserud H."/>
            <person name="Kohler A."/>
            <person name="LaButti K."/>
            <person name="Lapidus A."/>
            <person name="Lavin J.L."/>
            <person name="Lee Y.-H."/>
            <person name="Lindquist E."/>
            <person name="Lilly W."/>
            <person name="Lucas S."/>
            <person name="Morin E."/>
            <person name="Murat C."/>
            <person name="Oguiza J.A."/>
            <person name="Park J."/>
            <person name="Pisabarro A.G."/>
            <person name="Riley R."/>
            <person name="Rosling A."/>
            <person name="Salamov A."/>
            <person name="Schmidt O."/>
            <person name="Schmutz J."/>
            <person name="Skrede I."/>
            <person name="Stenlid J."/>
            <person name="Wiebenga A."/>
            <person name="Xie X."/>
            <person name="Kues U."/>
            <person name="Hibbett D.S."/>
            <person name="Hoffmeister D."/>
            <person name="Hogberg N."/>
            <person name="Martin F."/>
            <person name="Grigoriev I.V."/>
            <person name="Watkinson S.C."/>
        </authorList>
    </citation>
    <scope>NUCLEOTIDE SEQUENCE</scope>
    <source>
        <strain evidence="1">S7.9</strain>
    </source>
</reference>
<sequence>MGLGMVQAQHRRHVNIYSPVSQASHRANLRKSIAADYQQNPSAYYGPQSDTFSVSLRSKGYAFWLALVSQPSSRYV</sequence>
<dbReference type="EMBL" id="GL945436">
    <property type="protein sequence ID" value="EGO22785.1"/>
    <property type="molecule type" value="Genomic_DNA"/>
</dbReference>
<accession>F8P0V1</accession>
<dbReference type="HOGENOM" id="CLU_2656007_0_0_1"/>
<gene>
    <name evidence="1" type="ORF">SERLADRAFT_471200</name>
</gene>
<protein>
    <submittedName>
        <fullName evidence="1">Uncharacterized protein</fullName>
    </submittedName>
</protein>
<dbReference type="GeneID" id="18819895"/>
<dbReference type="Proteomes" id="UP000008064">
    <property type="component" value="Unassembled WGS sequence"/>
</dbReference>
<dbReference type="RefSeq" id="XP_007320025.1">
    <property type="nucleotide sequence ID" value="XM_007319963.1"/>
</dbReference>
<proteinExistence type="predicted"/>
<name>F8P0V1_SERL9</name>